<proteinExistence type="predicted"/>
<dbReference type="VEuPathDB" id="VectorBase:AMEC003728"/>
<reference evidence="2" key="1">
    <citation type="submission" date="2014-01" db="EMBL/GenBank/DDBJ databases">
        <title>The Genome Sequence of Anopheles melas CM1001059_A (V2).</title>
        <authorList>
            <consortium name="The Broad Institute Genomics Platform"/>
            <person name="Neafsey D.E."/>
            <person name="Besansky N."/>
            <person name="Howell P."/>
            <person name="Walton C."/>
            <person name="Young S.K."/>
            <person name="Zeng Q."/>
            <person name="Gargeya S."/>
            <person name="Fitzgerald M."/>
            <person name="Haas B."/>
            <person name="Abouelleil A."/>
            <person name="Allen A.W."/>
            <person name="Alvarado L."/>
            <person name="Arachchi H.M."/>
            <person name="Berlin A.M."/>
            <person name="Chapman S.B."/>
            <person name="Gainer-Dewar J."/>
            <person name="Goldberg J."/>
            <person name="Griggs A."/>
            <person name="Gujja S."/>
            <person name="Hansen M."/>
            <person name="Howarth C."/>
            <person name="Imamovic A."/>
            <person name="Ireland A."/>
            <person name="Larimer J."/>
            <person name="McCowan C."/>
            <person name="Murphy C."/>
            <person name="Pearson M."/>
            <person name="Poon T.W."/>
            <person name="Priest M."/>
            <person name="Roberts A."/>
            <person name="Saif S."/>
            <person name="Shea T."/>
            <person name="Sisk P."/>
            <person name="Sykes S."/>
            <person name="Wortman J."/>
            <person name="Nusbaum C."/>
            <person name="Birren B."/>
        </authorList>
    </citation>
    <scope>NUCLEOTIDE SEQUENCE [LARGE SCALE GENOMIC DNA]</scope>
    <source>
        <strain evidence="2">CM1001059</strain>
    </source>
</reference>
<dbReference type="Proteomes" id="UP000075902">
    <property type="component" value="Unassembled WGS sequence"/>
</dbReference>
<protein>
    <submittedName>
        <fullName evidence="1">Uncharacterized protein</fullName>
    </submittedName>
</protein>
<evidence type="ECO:0000313" key="2">
    <source>
        <dbReference type="Proteomes" id="UP000075902"/>
    </source>
</evidence>
<reference evidence="1" key="2">
    <citation type="submission" date="2020-05" db="UniProtKB">
        <authorList>
            <consortium name="EnsemblMetazoa"/>
        </authorList>
    </citation>
    <scope>IDENTIFICATION</scope>
    <source>
        <strain evidence="1">CM1001059</strain>
    </source>
</reference>
<sequence length="102" mass="10659">MFKIDSPCIVGIKENGTEATVATQPAAALLLLALDIAVEAEEQPELSSSSSGVTAPVERWHAASSSRLVGDEGILMLQLPSATLRDATVCLSTGRNKLLLVL</sequence>
<dbReference type="VEuPathDB" id="VectorBase:AMEC019641"/>
<organism evidence="1 2">
    <name type="scientific">Anopheles melas</name>
    <dbReference type="NCBI Taxonomy" id="34690"/>
    <lineage>
        <taxon>Eukaryota</taxon>
        <taxon>Metazoa</taxon>
        <taxon>Ecdysozoa</taxon>
        <taxon>Arthropoda</taxon>
        <taxon>Hexapoda</taxon>
        <taxon>Insecta</taxon>
        <taxon>Pterygota</taxon>
        <taxon>Neoptera</taxon>
        <taxon>Endopterygota</taxon>
        <taxon>Diptera</taxon>
        <taxon>Nematocera</taxon>
        <taxon>Culicoidea</taxon>
        <taxon>Culicidae</taxon>
        <taxon>Anophelinae</taxon>
        <taxon>Anopheles</taxon>
    </lineage>
</organism>
<name>A0A182UFU7_9DIPT</name>
<dbReference type="EnsemblMetazoa" id="AMEC003728-RA">
    <property type="protein sequence ID" value="AMEC003728-PA"/>
    <property type="gene ID" value="AMEC003728"/>
</dbReference>
<accession>A0A182UFU7</accession>
<keyword evidence="2" id="KW-1185">Reference proteome</keyword>
<dbReference type="EnsemblMetazoa" id="AMEC019641-RA">
    <property type="protein sequence ID" value="AMEC019641-PA"/>
    <property type="gene ID" value="AMEC019641"/>
</dbReference>
<dbReference type="AlphaFoldDB" id="A0A182UFU7"/>
<evidence type="ECO:0000313" key="1">
    <source>
        <dbReference type="EnsemblMetazoa" id="AMEC003728-PA"/>
    </source>
</evidence>